<feature type="transmembrane region" description="Helical" evidence="6">
    <location>
        <begin position="351"/>
        <end position="370"/>
    </location>
</feature>
<accession>A0A1E3P0Y7</accession>
<protein>
    <recommendedName>
        <fullName evidence="7">Major facilitator superfamily (MFS) profile domain-containing protein</fullName>
    </recommendedName>
</protein>
<proteinExistence type="predicted"/>
<evidence type="ECO:0000256" key="3">
    <source>
        <dbReference type="ARBA" id="ARBA00022692"/>
    </source>
</evidence>
<dbReference type="CDD" id="cd17323">
    <property type="entry name" value="MFS_Tpo1_MDR_like"/>
    <property type="match status" value="1"/>
</dbReference>
<feature type="transmembrane region" description="Helical" evidence="6">
    <location>
        <begin position="165"/>
        <end position="187"/>
    </location>
</feature>
<keyword evidence="4 6" id="KW-1133">Transmembrane helix</keyword>
<dbReference type="EMBL" id="KV454211">
    <property type="protein sequence ID" value="ODQ59065.1"/>
    <property type="molecule type" value="Genomic_DNA"/>
</dbReference>
<dbReference type="PANTHER" id="PTHR23502:SF31">
    <property type="entry name" value="POLYAMINE TRANSPORTER 1"/>
    <property type="match status" value="1"/>
</dbReference>
<dbReference type="SUPFAM" id="SSF103473">
    <property type="entry name" value="MFS general substrate transporter"/>
    <property type="match status" value="1"/>
</dbReference>
<dbReference type="InterPro" id="IPR011701">
    <property type="entry name" value="MFS"/>
</dbReference>
<name>A0A1E3P0Y7_WICAA</name>
<dbReference type="InterPro" id="IPR036259">
    <property type="entry name" value="MFS_trans_sf"/>
</dbReference>
<dbReference type="OrthoDB" id="9986881at2759"/>
<keyword evidence="5 6" id="KW-0472">Membrane</keyword>
<evidence type="ECO:0000313" key="8">
    <source>
        <dbReference type="EMBL" id="ODQ59065.1"/>
    </source>
</evidence>
<dbReference type="FunFam" id="1.20.1250.20:FF:000011">
    <property type="entry name" value="MFS multidrug transporter, putative"/>
    <property type="match status" value="1"/>
</dbReference>
<comment type="subcellular location">
    <subcellularLocation>
        <location evidence="1">Membrane</location>
        <topology evidence="1">Multi-pass membrane protein</topology>
    </subcellularLocation>
</comment>
<organism evidence="8 9">
    <name type="scientific">Wickerhamomyces anomalus (strain ATCC 58044 / CBS 1984 / NCYC 433 / NRRL Y-366-8)</name>
    <name type="common">Yeast</name>
    <name type="synonym">Hansenula anomala</name>
    <dbReference type="NCBI Taxonomy" id="683960"/>
    <lineage>
        <taxon>Eukaryota</taxon>
        <taxon>Fungi</taxon>
        <taxon>Dikarya</taxon>
        <taxon>Ascomycota</taxon>
        <taxon>Saccharomycotina</taxon>
        <taxon>Saccharomycetes</taxon>
        <taxon>Phaffomycetales</taxon>
        <taxon>Wickerhamomycetaceae</taxon>
        <taxon>Wickerhamomyces</taxon>
    </lineage>
</organism>
<reference evidence="8 9" key="1">
    <citation type="journal article" date="2016" name="Proc. Natl. Acad. Sci. U.S.A.">
        <title>Comparative genomics of biotechnologically important yeasts.</title>
        <authorList>
            <person name="Riley R."/>
            <person name="Haridas S."/>
            <person name="Wolfe K.H."/>
            <person name="Lopes M.R."/>
            <person name="Hittinger C.T."/>
            <person name="Goeker M."/>
            <person name="Salamov A.A."/>
            <person name="Wisecaver J.H."/>
            <person name="Long T.M."/>
            <person name="Calvey C.H."/>
            <person name="Aerts A.L."/>
            <person name="Barry K.W."/>
            <person name="Choi C."/>
            <person name="Clum A."/>
            <person name="Coughlan A.Y."/>
            <person name="Deshpande S."/>
            <person name="Douglass A.P."/>
            <person name="Hanson S.J."/>
            <person name="Klenk H.-P."/>
            <person name="LaButti K.M."/>
            <person name="Lapidus A."/>
            <person name="Lindquist E.A."/>
            <person name="Lipzen A.M."/>
            <person name="Meier-Kolthoff J.P."/>
            <person name="Ohm R.A."/>
            <person name="Otillar R.P."/>
            <person name="Pangilinan J.L."/>
            <person name="Peng Y."/>
            <person name="Rokas A."/>
            <person name="Rosa C.A."/>
            <person name="Scheuner C."/>
            <person name="Sibirny A.A."/>
            <person name="Slot J.C."/>
            <person name="Stielow J.B."/>
            <person name="Sun H."/>
            <person name="Kurtzman C.P."/>
            <person name="Blackwell M."/>
            <person name="Grigoriev I.V."/>
            <person name="Jeffries T.W."/>
        </authorList>
    </citation>
    <scope>NUCLEOTIDE SEQUENCE [LARGE SCALE GENOMIC DNA]</scope>
    <source>
        <strain evidence="9">ATCC 58044 / CBS 1984 / NCYC 433 / NRRL Y-366-8</strain>
    </source>
</reference>
<evidence type="ECO:0000256" key="2">
    <source>
        <dbReference type="ARBA" id="ARBA00022448"/>
    </source>
</evidence>
<feature type="transmembrane region" description="Helical" evidence="6">
    <location>
        <begin position="75"/>
        <end position="95"/>
    </location>
</feature>
<evidence type="ECO:0000256" key="1">
    <source>
        <dbReference type="ARBA" id="ARBA00004141"/>
    </source>
</evidence>
<evidence type="ECO:0000256" key="6">
    <source>
        <dbReference type="SAM" id="Phobius"/>
    </source>
</evidence>
<feature type="transmembrane region" description="Helical" evidence="6">
    <location>
        <begin position="272"/>
        <end position="291"/>
    </location>
</feature>
<dbReference type="GO" id="GO:0022857">
    <property type="term" value="F:transmembrane transporter activity"/>
    <property type="evidence" value="ECO:0007669"/>
    <property type="project" value="InterPro"/>
</dbReference>
<keyword evidence="3 6" id="KW-0812">Transmembrane</keyword>
<feature type="transmembrane region" description="Helical" evidence="6">
    <location>
        <begin position="311"/>
        <end position="330"/>
    </location>
</feature>
<dbReference type="RefSeq" id="XP_019038272.1">
    <property type="nucleotide sequence ID" value="XM_019185765.1"/>
</dbReference>
<sequence>MGKGKALPTKYPDPEEYTVSFDGDNDPRIPTNWPTKKKAMVCLIIAYHSSCIAWSSSVFSPAVLEIAQVFHVGRVVATLGVSLYVLGFATGPVIWAPLSELYGRRPVLILSGFGFTIFQFAVATAKDIQTVMLCRAFGGAIGAAPMVVVPAAFADMFDNQQRGRVITLFVMTIFCVPIIAPVAGSFIVNSYLGWRWTEYITGIMGALSLVLVTLFYEETHHPIILVQKANEIKERTGNWMIHAAHDEFTITLKDIVEKNLTRPLYMLISEPIILLISLYNAFVYGILYLMLSAYPVIFAEGYRMHGGVAELPYLGMVIGMLAGGVFTFAMEGNYLKALKANNYKPVPEARLPPLFFGSFAFPIGIFWLFWTGNWPHKVHWMAPTASGVFTGFGLVTIFNASLNYIIDTYLVFAASAMAANTFLRSSFACAFPLFGVQMLHNMGVKWAGLLLALIGVVLIPVPFFFYRYGQKIREKSKYAFVIP</sequence>
<feature type="transmembrane region" description="Helical" evidence="6">
    <location>
        <begin position="382"/>
        <end position="402"/>
    </location>
</feature>
<dbReference type="PANTHER" id="PTHR23502">
    <property type="entry name" value="MAJOR FACILITATOR SUPERFAMILY"/>
    <property type="match status" value="1"/>
</dbReference>
<evidence type="ECO:0000259" key="7">
    <source>
        <dbReference type="PROSITE" id="PS50850"/>
    </source>
</evidence>
<dbReference type="PROSITE" id="PS50850">
    <property type="entry name" value="MFS"/>
    <property type="match status" value="1"/>
</dbReference>
<feature type="transmembrane region" description="Helical" evidence="6">
    <location>
        <begin position="446"/>
        <end position="466"/>
    </location>
</feature>
<gene>
    <name evidence="8" type="ORF">WICANDRAFT_84724</name>
</gene>
<feature type="transmembrane region" description="Helical" evidence="6">
    <location>
        <begin position="39"/>
        <end position="63"/>
    </location>
</feature>
<feature type="transmembrane region" description="Helical" evidence="6">
    <location>
        <begin position="107"/>
        <end position="124"/>
    </location>
</feature>
<dbReference type="Pfam" id="PF07690">
    <property type="entry name" value="MFS_1"/>
    <property type="match status" value="1"/>
</dbReference>
<evidence type="ECO:0000256" key="5">
    <source>
        <dbReference type="ARBA" id="ARBA00023136"/>
    </source>
</evidence>
<keyword evidence="2" id="KW-0813">Transport</keyword>
<feature type="domain" description="Major facilitator superfamily (MFS) profile" evidence="7">
    <location>
        <begin position="41"/>
        <end position="470"/>
    </location>
</feature>
<evidence type="ECO:0000313" key="9">
    <source>
        <dbReference type="Proteomes" id="UP000094112"/>
    </source>
</evidence>
<dbReference type="InterPro" id="IPR020846">
    <property type="entry name" value="MFS_dom"/>
</dbReference>
<feature type="transmembrane region" description="Helical" evidence="6">
    <location>
        <begin position="199"/>
        <end position="216"/>
    </location>
</feature>
<dbReference type="GeneID" id="30203011"/>
<dbReference type="Gene3D" id="1.20.1250.20">
    <property type="entry name" value="MFS general substrate transporter like domains"/>
    <property type="match status" value="1"/>
</dbReference>
<dbReference type="AlphaFoldDB" id="A0A1E3P0Y7"/>
<feature type="transmembrane region" description="Helical" evidence="6">
    <location>
        <begin position="409"/>
        <end position="434"/>
    </location>
</feature>
<dbReference type="STRING" id="683960.A0A1E3P0Y7"/>
<evidence type="ECO:0000256" key="4">
    <source>
        <dbReference type="ARBA" id="ARBA00022989"/>
    </source>
</evidence>
<dbReference type="GO" id="GO:0005886">
    <property type="term" value="C:plasma membrane"/>
    <property type="evidence" value="ECO:0007669"/>
    <property type="project" value="TreeGrafter"/>
</dbReference>
<keyword evidence="9" id="KW-1185">Reference proteome</keyword>
<dbReference type="Proteomes" id="UP000094112">
    <property type="component" value="Unassembled WGS sequence"/>
</dbReference>
<feature type="transmembrane region" description="Helical" evidence="6">
    <location>
        <begin position="130"/>
        <end position="153"/>
    </location>
</feature>